<dbReference type="PANTHER" id="PTHR36833">
    <property type="entry name" value="SLR0610 PROTEIN-RELATED"/>
    <property type="match status" value="1"/>
</dbReference>
<feature type="transmembrane region" description="Helical" evidence="1">
    <location>
        <begin position="50"/>
        <end position="69"/>
    </location>
</feature>
<feature type="transmembrane region" description="Helical" evidence="1">
    <location>
        <begin position="232"/>
        <end position="252"/>
    </location>
</feature>
<dbReference type="Proteomes" id="UP000092024">
    <property type="component" value="Unassembled WGS sequence"/>
</dbReference>
<accession>A0A1A5YBA3</accession>
<dbReference type="OrthoDB" id="9788195at2"/>
<evidence type="ECO:0000313" key="3">
    <source>
        <dbReference type="Proteomes" id="UP000092024"/>
    </source>
</evidence>
<sequence length="260" mass="29614">MKLYFNYLSIHFRSQMQYRTSFLMLTAGQFLIPFTVFAGVYFMFERFGQLKGWTFFEVTLCYAIIHLAFSLSECFARGFDSFSGLVVRGDFDRLLVRPRGTVVQVLGSAFEFTRFGRLIQGGAVLAWSISQLPELWTFPKLLAVLLMVVNGVFVFTGIFILAATMCFWSVQGLELANVFTDGGREMAQYPLGIYEAWVRKFFTYIIPFASVSYLPLMLLLDKREGSTAELLLLPFGGALFLLPCLLIWQIGIRHYRSTGS</sequence>
<feature type="transmembrane region" description="Helical" evidence="1">
    <location>
        <begin position="201"/>
        <end position="220"/>
    </location>
</feature>
<dbReference type="PANTHER" id="PTHR36833:SF1">
    <property type="entry name" value="INTEGRAL MEMBRANE TRANSPORT PROTEIN"/>
    <property type="match status" value="1"/>
</dbReference>
<dbReference type="RefSeq" id="WP_068686750.1">
    <property type="nucleotide sequence ID" value="NZ_LYPA01000076.1"/>
</dbReference>
<dbReference type="InterPro" id="IPR010390">
    <property type="entry name" value="ABC-2_transporter-like"/>
</dbReference>
<evidence type="ECO:0008006" key="4">
    <source>
        <dbReference type="Google" id="ProtNLM"/>
    </source>
</evidence>
<evidence type="ECO:0000256" key="1">
    <source>
        <dbReference type="SAM" id="Phobius"/>
    </source>
</evidence>
<dbReference type="Pfam" id="PF06182">
    <property type="entry name" value="ABC2_membrane_6"/>
    <property type="match status" value="1"/>
</dbReference>
<keyword evidence="1" id="KW-0812">Transmembrane</keyword>
<dbReference type="AlphaFoldDB" id="A0A1A5YBA3"/>
<dbReference type="EMBL" id="LYPA01000076">
    <property type="protein sequence ID" value="OBR62868.1"/>
    <property type="molecule type" value="Genomic_DNA"/>
</dbReference>
<keyword evidence="3" id="KW-1185">Reference proteome</keyword>
<comment type="caution">
    <text evidence="2">The sequence shown here is derived from an EMBL/GenBank/DDBJ whole genome shotgun (WGS) entry which is preliminary data.</text>
</comment>
<keyword evidence="1" id="KW-1133">Transmembrane helix</keyword>
<protein>
    <recommendedName>
        <fullName evidence="4">ABC transporter permease</fullName>
    </recommendedName>
</protein>
<name>A0A1A5YBA3_9BACL</name>
<reference evidence="2 3" key="1">
    <citation type="submission" date="2016-05" db="EMBL/GenBank/DDBJ databases">
        <title>Paenibacillus oryzae. sp. nov., isolated from the rice root.</title>
        <authorList>
            <person name="Zhang J."/>
            <person name="Zhang X."/>
        </authorList>
    </citation>
    <scope>NUCLEOTIDE SEQUENCE [LARGE SCALE GENOMIC DNA]</scope>
    <source>
        <strain evidence="2 3">1DrF-4</strain>
    </source>
</reference>
<feature type="transmembrane region" description="Helical" evidence="1">
    <location>
        <begin position="21"/>
        <end position="44"/>
    </location>
</feature>
<feature type="transmembrane region" description="Helical" evidence="1">
    <location>
        <begin position="141"/>
        <end position="170"/>
    </location>
</feature>
<dbReference type="STRING" id="1844972.A7K91_09040"/>
<organism evidence="2 3">
    <name type="scientific">Paenibacillus oryzae</name>
    <dbReference type="NCBI Taxonomy" id="1844972"/>
    <lineage>
        <taxon>Bacteria</taxon>
        <taxon>Bacillati</taxon>
        <taxon>Bacillota</taxon>
        <taxon>Bacilli</taxon>
        <taxon>Bacillales</taxon>
        <taxon>Paenibacillaceae</taxon>
        <taxon>Paenibacillus</taxon>
    </lineage>
</organism>
<proteinExistence type="predicted"/>
<gene>
    <name evidence="2" type="ORF">A7K91_09040</name>
</gene>
<evidence type="ECO:0000313" key="2">
    <source>
        <dbReference type="EMBL" id="OBR62868.1"/>
    </source>
</evidence>
<keyword evidence="1" id="KW-0472">Membrane</keyword>